<dbReference type="AlphaFoldDB" id="A0A1C7NQD6"/>
<keyword evidence="1" id="KW-0175">Coiled coil</keyword>
<protein>
    <submittedName>
        <fullName evidence="2">Uncharacterized protein</fullName>
    </submittedName>
</protein>
<comment type="caution">
    <text evidence="2">The sequence shown here is derived from an EMBL/GenBank/DDBJ whole genome shotgun (WGS) entry which is preliminary data.</text>
</comment>
<evidence type="ECO:0000256" key="1">
    <source>
        <dbReference type="SAM" id="Coils"/>
    </source>
</evidence>
<sequence length="511" mass="58996">MLASQIKTRPRLQVIPRHKISQSTPTDKLHHEEEPLCSPAESNASFLSSVVSGIAEKSASELGSLLKNAYKSLREKEKNLLLAAEIGKSLLEHNQALKSDYDKLLENVRNCEIETKKQQEEHKENENMRFISNKRSYDEMIESLERKNAELQLLLEQTQKESDLTNQAYHKKHQKLEAEIEVLKHDLDLAAQKVQDLEEIKKIQHVGQLDERREFEQRRSEDLELLDELTKKLGELCMENKHLQISKKSVEDKLIVSLNDLNALKREFEQFELTQQNYMTLQEAFEQQRKHIKELNDSLEDHRMILSKLRDRGVWSLNTPSLTSKRSASSTIGSFLLNQKQQRSLLGELEHVWRQNHTVKKSASETNLSDLSSDEGLSSKLYEMTERHLTSFYNASADYAVDTLLSTLGIDDRTFLEDAEELMTKSLSDSSLFGPEGNGTAYAEHDLYPALIKRQTQTQVESLPKSGLINRILFHIRYLFHSLFRWCRFAIILSAAVFINLWKGPDLLLEH</sequence>
<dbReference type="Proteomes" id="UP000093000">
    <property type="component" value="Unassembled WGS sequence"/>
</dbReference>
<name>A0A1C7NQD6_9FUNG</name>
<dbReference type="EMBL" id="LUGH01000018">
    <property type="protein sequence ID" value="OBZ91228.1"/>
    <property type="molecule type" value="Genomic_DNA"/>
</dbReference>
<proteinExistence type="predicted"/>
<organism evidence="2 3">
    <name type="scientific">Choanephora cucurbitarum</name>
    <dbReference type="NCBI Taxonomy" id="101091"/>
    <lineage>
        <taxon>Eukaryota</taxon>
        <taxon>Fungi</taxon>
        <taxon>Fungi incertae sedis</taxon>
        <taxon>Mucoromycota</taxon>
        <taxon>Mucoromycotina</taxon>
        <taxon>Mucoromycetes</taxon>
        <taxon>Mucorales</taxon>
        <taxon>Mucorineae</taxon>
        <taxon>Choanephoraceae</taxon>
        <taxon>Choanephoroideae</taxon>
        <taxon>Choanephora</taxon>
    </lineage>
</organism>
<evidence type="ECO:0000313" key="2">
    <source>
        <dbReference type="EMBL" id="OBZ91228.1"/>
    </source>
</evidence>
<dbReference type="InParanoid" id="A0A1C7NQD6"/>
<accession>A0A1C7NQD6</accession>
<dbReference type="STRING" id="101091.A0A1C7NQD6"/>
<evidence type="ECO:0000313" key="3">
    <source>
        <dbReference type="Proteomes" id="UP000093000"/>
    </source>
</evidence>
<feature type="coiled-coil region" evidence="1">
    <location>
        <begin position="94"/>
        <end position="232"/>
    </location>
</feature>
<dbReference type="OrthoDB" id="9451547at2759"/>
<reference evidence="2 3" key="1">
    <citation type="submission" date="2016-03" db="EMBL/GenBank/DDBJ databases">
        <title>Choanephora cucurbitarum.</title>
        <authorList>
            <person name="Min B."/>
            <person name="Park H."/>
            <person name="Park J.-H."/>
            <person name="Shin H.-D."/>
            <person name="Choi I.-G."/>
        </authorList>
    </citation>
    <scope>NUCLEOTIDE SEQUENCE [LARGE SCALE GENOMIC DNA]</scope>
    <source>
        <strain evidence="2 3">KUS-F28377</strain>
    </source>
</reference>
<gene>
    <name evidence="2" type="ORF">A0J61_00735</name>
</gene>
<feature type="coiled-coil region" evidence="1">
    <location>
        <begin position="278"/>
        <end position="312"/>
    </location>
</feature>
<keyword evidence="3" id="KW-1185">Reference proteome</keyword>